<keyword evidence="8" id="KW-0540">Nuclease</keyword>
<dbReference type="STRING" id="2163413.A0A4P6XGW6"/>
<organism evidence="8 9">
    <name type="scientific">Metschnikowia aff. pulcherrima</name>
    <dbReference type="NCBI Taxonomy" id="2163413"/>
    <lineage>
        <taxon>Eukaryota</taxon>
        <taxon>Fungi</taxon>
        <taxon>Dikarya</taxon>
        <taxon>Ascomycota</taxon>
        <taxon>Saccharomycotina</taxon>
        <taxon>Pichiomycetes</taxon>
        <taxon>Metschnikowiaceae</taxon>
        <taxon>Metschnikowia</taxon>
    </lineage>
</organism>
<evidence type="ECO:0000256" key="3">
    <source>
        <dbReference type="ARBA" id="ARBA00022835"/>
    </source>
</evidence>
<dbReference type="PANTHER" id="PTHR12686:SF8">
    <property type="entry name" value="EXOSOME COMPLEX COMPONENT CSL4"/>
    <property type="match status" value="1"/>
</dbReference>
<keyword evidence="9" id="KW-1185">Reference proteome</keyword>
<evidence type="ECO:0000259" key="7">
    <source>
        <dbReference type="Pfam" id="PF21551"/>
    </source>
</evidence>
<sequence>MLFLLKASSFHIGFCSNYTCWMLICLPLAFAANWPETKKNIWPLRVRAQVLMHTNIIDAPERCLQTKSSLAMSIVVPGQYLVPEYKAENGDEGEMISRFFPGKGAVLSSIDSGSKKVPIVVATVLGEQVIQEIKQSEPLENEADRKEDTAESSQAKNAPKNVRNFLVSVVLGKKNAFAEYATEIDASASESVNATATNLPREGDVVLVRITRLNLKQAFCEVLCVYGHGNVLPDGGQGANGTAAHLSVPMGGGSQILSSYGAIASSQSSMAGAQPLDIGEAFKAVIRSQDVRSTDRDRVRIVDCFRPGDLVKAVVLSLGDGSNYYLTTARNDLGVIFAKSEGGAGDQMIAVDWETMVCEKTGVVEKRKCAKLFE</sequence>
<dbReference type="Pfam" id="PF10447">
    <property type="entry name" value="EXOSC1"/>
    <property type="match status" value="1"/>
</dbReference>
<evidence type="ECO:0000259" key="6">
    <source>
        <dbReference type="Pfam" id="PF10447"/>
    </source>
</evidence>
<keyword evidence="8" id="KW-0378">Hydrolase</keyword>
<keyword evidence="5" id="KW-0732">Signal</keyword>
<dbReference type="InterPro" id="IPR039771">
    <property type="entry name" value="Csl4"/>
</dbReference>
<dbReference type="GO" id="GO:0005737">
    <property type="term" value="C:cytoplasm"/>
    <property type="evidence" value="ECO:0007669"/>
    <property type="project" value="TreeGrafter"/>
</dbReference>
<feature type="domain" description="Exosome complex component CSL4 C-terminal" evidence="6">
    <location>
        <begin position="199"/>
        <end position="318"/>
    </location>
</feature>
<dbReference type="InterPro" id="IPR048626">
    <property type="entry name" value="CSL4_N"/>
</dbReference>
<dbReference type="InterPro" id="IPR012340">
    <property type="entry name" value="NA-bd_OB-fold"/>
</dbReference>
<evidence type="ECO:0000256" key="2">
    <source>
        <dbReference type="ARBA" id="ARBA00022490"/>
    </source>
</evidence>
<dbReference type="AlphaFoldDB" id="A0A4P6XGW6"/>
<protein>
    <submittedName>
        <fullName evidence="8">Exosome complex exonuclease CSL4</fullName>
    </submittedName>
</protein>
<keyword evidence="3" id="KW-0271">Exosome</keyword>
<evidence type="ECO:0000256" key="5">
    <source>
        <dbReference type="SAM" id="SignalP"/>
    </source>
</evidence>
<dbReference type="Pfam" id="PF21551">
    <property type="entry name" value="CSL4_N"/>
    <property type="match status" value="1"/>
</dbReference>
<accession>A0A4P6XGW6</accession>
<dbReference type="Proteomes" id="UP000292447">
    <property type="component" value="Chromosome I"/>
</dbReference>
<evidence type="ECO:0000313" key="8">
    <source>
        <dbReference type="EMBL" id="QBM86420.1"/>
    </source>
</evidence>
<dbReference type="GO" id="GO:0000176">
    <property type="term" value="C:nuclear exosome (RNase complex)"/>
    <property type="evidence" value="ECO:0007669"/>
    <property type="project" value="TreeGrafter"/>
</dbReference>
<feature type="region of interest" description="Disordered" evidence="4">
    <location>
        <begin position="135"/>
        <end position="157"/>
    </location>
</feature>
<dbReference type="GO" id="GO:0006396">
    <property type="term" value="P:RNA processing"/>
    <property type="evidence" value="ECO:0007669"/>
    <property type="project" value="InterPro"/>
</dbReference>
<evidence type="ECO:0000256" key="4">
    <source>
        <dbReference type="SAM" id="MobiDB-lite"/>
    </source>
</evidence>
<dbReference type="Gene3D" id="2.40.50.880">
    <property type="match status" value="1"/>
</dbReference>
<evidence type="ECO:0000256" key="1">
    <source>
        <dbReference type="ARBA" id="ARBA00004604"/>
    </source>
</evidence>
<dbReference type="SUPFAM" id="SSF50249">
    <property type="entry name" value="Nucleic acid-binding proteins"/>
    <property type="match status" value="1"/>
</dbReference>
<dbReference type="Gene3D" id="2.40.50.140">
    <property type="entry name" value="Nucleic acid-binding proteins"/>
    <property type="match status" value="1"/>
</dbReference>
<evidence type="ECO:0000313" key="9">
    <source>
        <dbReference type="Proteomes" id="UP000292447"/>
    </source>
</evidence>
<feature type="chain" id="PRO_5020294615" evidence="5">
    <location>
        <begin position="32"/>
        <end position="374"/>
    </location>
</feature>
<feature type="domain" description="Exosome complex component CSL4 N-terminal" evidence="7">
    <location>
        <begin position="77"/>
        <end position="132"/>
    </location>
</feature>
<dbReference type="GO" id="GO:0004527">
    <property type="term" value="F:exonuclease activity"/>
    <property type="evidence" value="ECO:0007669"/>
    <property type="project" value="UniProtKB-KW"/>
</dbReference>
<proteinExistence type="predicted"/>
<feature type="compositionally biased region" description="Basic and acidic residues" evidence="4">
    <location>
        <begin position="135"/>
        <end position="149"/>
    </location>
</feature>
<dbReference type="GO" id="GO:0005730">
    <property type="term" value="C:nucleolus"/>
    <property type="evidence" value="ECO:0007669"/>
    <property type="project" value="UniProtKB-SubCell"/>
</dbReference>
<reference evidence="9" key="1">
    <citation type="submission" date="2019-03" db="EMBL/GenBank/DDBJ databases">
        <title>Snf2 controls pulcherriminic acid biosynthesis and connects pigmentation and antifungal activity of the yeast Metschnikowia pulcherrima.</title>
        <authorList>
            <person name="Gore-Lloyd D."/>
            <person name="Sumann I."/>
            <person name="Brachmann A.O."/>
            <person name="Schneeberger K."/>
            <person name="Ortiz-Merino R.A."/>
            <person name="Moreno-Beltran M."/>
            <person name="Schlaefli M."/>
            <person name="Kirner P."/>
            <person name="Santos Kron A."/>
            <person name="Wolfe K.H."/>
            <person name="Piel J."/>
            <person name="Ahrens C.H."/>
            <person name="Henk D."/>
            <person name="Freimoser F.M."/>
        </authorList>
    </citation>
    <scope>NUCLEOTIDE SEQUENCE [LARGE SCALE GENOMIC DNA]</scope>
    <source>
        <strain evidence="9">APC 1.2</strain>
    </source>
</reference>
<keyword evidence="8" id="KW-0269">Exonuclease</keyword>
<dbReference type="PANTHER" id="PTHR12686">
    <property type="entry name" value="3'-5' EXORIBONUCLEASE CSL4-RELATED"/>
    <property type="match status" value="1"/>
</dbReference>
<keyword evidence="2" id="KW-0963">Cytoplasm</keyword>
<feature type="signal peptide" evidence="5">
    <location>
        <begin position="1"/>
        <end position="31"/>
    </location>
</feature>
<dbReference type="GO" id="GO:0003723">
    <property type="term" value="F:RNA binding"/>
    <property type="evidence" value="ECO:0007669"/>
    <property type="project" value="InterPro"/>
</dbReference>
<name>A0A4P6XGW6_9ASCO</name>
<comment type="subcellular location">
    <subcellularLocation>
        <location evidence="1">Nucleus</location>
        <location evidence="1">Nucleolus</location>
    </subcellularLocation>
</comment>
<dbReference type="InterPro" id="IPR019495">
    <property type="entry name" value="EXOSC1_C"/>
</dbReference>
<gene>
    <name evidence="8" type="primary">MPUL0A10600</name>
    <name evidence="8" type="ORF">METSCH_A10600</name>
</gene>
<dbReference type="EMBL" id="CP034456">
    <property type="protein sequence ID" value="QBM86420.1"/>
    <property type="molecule type" value="Genomic_DNA"/>
</dbReference>